<dbReference type="PROSITE" id="PS51257">
    <property type="entry name" value="PROKAR_LIPOPROTEIN"/>
    <property type="match status" value="1"/>
</dbReference>
<sequence length="74" mass="8220">MRMLLMLGIVSGLAGCHMAYNDPARFMGRLTPDELATIEPPLQDTHPDRPMMKAPHYDREIAGRSYGSYGNAGR</sequence>
<dbReference type="AlphaFoldDB" id="A0A0D6Q3L3"/>
<gene>
    <name evidence="2" type="ORF">Geu3261_0163_008</name>
</gene>
<feature type="chain" id="PRO_5002310416" description="Lipoprotein" evidence="1">
    <location>
        <begin position="20"/>
        <end position="74"/>
    </location>
</feature>
<organism evidence="2 3">
    <name type="scientific">Komagataeibacter europaeus NBRC 3261</name>
    <dbReference type="NCBI Taxonomy" id="1234669"/>
    <lineage>
        <taxon>Bacteria</taxon>
        <taxon>Pseudomonadati</taxon>
        <taxon>Pseudomonadota</taxon>
        <taxon>Alphaproteobacteria</taxon>
        <taxon>Acetobacterales</taxon>
        <taxon>Acetobacteraceae</taxon>
        <taxon>Komagataeibacter</taxon>
    </lineage>
</organism>
<proteinExistence type="predicted"/>
<dbReference type="Proteomes" id="UP000032675">
    <property type="component" value="Unassembled WGS sequence"/>
</dbReference>
<name>A0A0D6Q3L3_KOMEU</name>
<accession>A0A0D6Q3L3</accession>
<evidence type="ECO:0000313" key="3">
    <source>
        <dbReference type="Proteomes" id="UP000032675"/>
    </source>
</evidence>
<protein>
    <recommendedName>
        <fullName evidence="4">Lipoprotein</fullName>
    </recommendedName>
</protein>
<comment type="caution">
    <text evidence="2">The sequence shown here is derived from an EMBL/GenBank/DDBJ whole genome shotgun (WGS) entry which is preliminary data.</text>
</comment>
<evidence type="ECO:0000313" key="2">
    <source>
        <dbReference type="EMBL" id="GAN97341.1"/>
    </source>
</evidence>
<reference evidence="2 3" key="1">
    <citation type="submission" date="2012-11" db="EMBL/GenBank/DDBJ databases">
        <title>Whole genome sequence of Gluconacetobacter europaeus NBRC3261.</title>
        <authorList>
            <person name="Azuma Y."/>
            <person name="Higashiura N."/>
            <person name="Hirakawa H."/>
            <person name="Matsushita K."/>
        </authorList>
    </citation>
    <scope>NUCLEOTIDE SEQUENCE [LARGE SCALE GENOMIC DNA]</scope>
    <source>
        <strain evidence="2 3">NBRC 3261</strain>
    </source>
</reference>
<evidence type="ECO:0008006" key="4">
    <source>
        <dbReference type="Google" id="ProtNLM"/>
    </source>
</evidence>
<feature type="signal peptide" evidence="1">
    <location>
        <begin position="1"/>
        <end position="19"/>
    </location>
</feature>
<evidence type="ECO:0000256" key="1">
    <source>
        <dbReference type="SAM" id="SignalP"/>
    </source>
</evidence>
<keyword evidence="1" id="KW-0732">Signal</keyword>
<dbReference type="EMBL" id="BANI01000143">
    <property type="protein sequence ID" value="GAN97341.1"/>
    <property type="molecule type" value="Genomic_DNA"/>
</dbReference>